<protein>
    <submittedName>
        <fullName evidence="4">Class I SAM-dependent methyltransferase</fullName>
    </submittedName>
</protein>
<dbReference type="EMBL" id="SMKZ01000010">
    <property type="protein sequence ID" value="TDE11439.1"/>
    <property type="molecule type" value="Genomic_DNA"/>
</dbReference>
<evidence type="ECO:0000313" key="4">
    <source>
        <dbReference type="EMBL" id="TDE11439.1"/>
    </source>
</evidence>
<keyword evidence="2 4" id="KW-0808">Transferase</keyword>
<dbReference type="GO" id="GO:0032259">
    <property type="term" value="P:methylation"/>
    <property type="evidence" value="ECO:0007669"/>
    <property type="project" value="UniProtKB-KW"/>
</dbReference>
<evidence type="ECO:0000256" key="1">
    <source>
        <dbReference type="ARBA" id="ARBA00022603"/>
    </source>
</evidence>
<dbReference type="CDD" id="cd02440">
    <property type="entry name" value="AdoMet_MTases"/>
    <property type="match status" value="1"/>
</dbReference>
<dbReference type="InterPro" id="IPR029063">
    <property type="entry name" value="SAM-dependent_MTases_sf"/>
</dbReference>
<dbReference type="SUPFAM" id="SSF53335">
    <property type="entry name" value="S-adenosyl-L-methionine-dependent methyltransferases"/>
    <property type="match status" value="1"/>
</dbReference>
<proteinExistence type="predicted"/>
<organism evidence="4 5">
    <name type="scientific">Jiangella asiatica</name>
    <dbReference type="NCBI Taxonomy" id="2530372"/>
    <lineage>
        <taxon>Bacteria</taxon>
        <taxon>Bacillati</taxon>
        <taxon>Actinomycetota</taxon>
        <taxon>Actinomycetes</taxon>
        <taxon>Jiangellales</taxon>
        <taxon>Jiangellaceae</taxon>
        <taxon>Jiangella</taxon>
    </lineage>
</organism>
<dbReference type="PANTHER" id="PTHR43861:SF1">
    <property type="entry name" value="TRANS-ACONITATE 2-METHYLTRANSFERASE"/>
    <property type="match status" value="1"/>
</dbReference>
<dbReference type="PANTHER" id="PTHR43861">
    <property type="entry name" value="TRANS-ACONITATE 2-METHYLTRANSFERASE-RELATED"/>
    <property type="match status" value="1"/>
</dbReference>
<evidence type="ECO:0000259" key="3">
    <source>
        <dbReference type="Pfam" id="PF13649"/>
    </source>
</evidence>
<dbReference type="Pfam" id="PF13649">
    <property type="entry name" value="Methyltransf_25"/>
    <property type="match status" value="1"/>
</dbReference>
<comment type="caution">
    <text evidence="4">The sequence shown here is derived from an EMBL/GenBank/DDBJ whole genome shotgun (WGS) entry which is preliminary data.</text>
</comment>
<dbReference type="Proteomes" id="UP000294739">
    <property type="component" value="Unassembled WGS sequence"/>
</dbReference>
<dbReference type="InParanoid" id="A0A4R5DCK6"/>
<dbReference type="OrthoDB" id="9765084at2"/>
<reference evidence="4 5" key="1">
    <citation type="submission" date="2019-03" db="EMBL/GenBank/DDBJ databases">
        <title>Draft genome sequences of novel Actinobacteria.</title>
        <authorList>
            <person name="Sahin N."/>
            <person name="Ay H."/>
            <person name="Saygin H."/>
        </authorList>
    </citation>
    <scope>NUCLEOTIDE SEQUENCE [LARGE SCALE GENOMIC DNA]</scope>
    <source>
        <strain evidence="4 5">5K138</strain>
    </source>
</reference>
<dbReference type="AlphaFoldDB" id="A0A4R5DCK6"/>
<dbReference type="GO" id="GO:0008168">
    <property type="term" value="F:methyltransferase activity"/>
    <property type="evidence" value="ECO:0007669"/>
    <property type="project" value="UniProtKB-KW"/>
</dbReference>
<gene>
    <name evidence="4" type="ORF">E1269_09215</name>
</gene>
<dbReference type="InterPro" id="IPR041698">
    <property type="entry name" value="Methyltransf_25"/>
</dbReference>
<dbReference type="RefSeq" id="WP_131893644.1">
    <property type="nucleotide sequence ID" value="NZ_SMKZ01000010.1"/>
</dbReference>
<accession>A0A4R5DCK6</accession>
<evidence type="ECO:0000313" key="5">
    <source>
        <dbReference type="Proteomes" id="UP000294739"/>
    </source>
</evidence>
<dbReference type="Gene3D" id="3.40.50.150">
    <property type="entry name" value="Vaccinia Virus protein VP39"/>
    <property type="match status" value="1"/>
</dbReference>
<sequence>MSDDPGAVVRTGYDAAMSSYARLEQARWPRKRWLGGLTTLLTPNAEVLDLGCATGVPTVADLATTFRVTGVDISPAQIEQARANVLAATFICDDLRTVDFTDGRFDAVVSLYTFDHVPRDQHGTLLVRIHRWLRPGGYLLLSIEDADEPGRTVEWLGVDMHFSMFDAQRTRQLVVDAGFVIVRTAVETQTEGNTEIPYTWILAQRAPEERVANKRSPVDAPTQSTQRLG</sequence>
<feature type="domain" description="Methyltransferase" evidence="3">
    <location>
        <begin position="47"/>
        <end position="137"/>
    </location>
</feature>
<keyword evidence="5" id="KW-1185">Reference proteome</keyword>
<dbReference type="FunCoup" id="A0A4R5DCK6">
    <property type="interactions" value="103"/>
</dbReference>
<keyword evidence="1 4" id="KW-0489">Methyltransferase</keyword>
<evidence type="ECO:0000256" key="2">
    <source>
        <dbReference type="ARBA" id="ARBA00022679"/>
    </source>
</evidence>
<name>A0A4R5DCK6_9ACTN</name>